<evidence type="ECO:0000256" key="8">
    <source>
        <dbReference type="PIRNR" id="PIRNR006351"/>
    </source>
</evidence>
<evidence type="ECO:0000256" key="2">
    <source>
        <dbReference type="ARBA" id="ARBA00022448"/>
    </source>
</evidence>
<evidence type="ECO:0000313" key="12">
    <source>
        <dbReference type="Proteomes" id="UP000261011"/>
    </source>
</evidence>
<name>A0A3E2TJK6_9FIRM</name>
<feature type="transmembrane region" description="Helical" evidence="9">
    <location>
        <begin position="192"/>
        <end position="218"/>
    </location>
</feature>
<keyword evidence="12" id="KW-1185">Reference proteome</keyword>
<feature type="transmembrane region" description="Helical" evidence="9">
    <location>
        <begin position="66"/>
        <end position="91"/>
    </location>
</feature>
<feature type="domain" description="PTS EIIC type-3" evidence="10">
    <location>
        <begin position="9"/>
        <end position="420"/>
    </location>
</feature>
<keyword evidence="2 8" id="KW-0813">Transport</keyword>
<protein>
    <recommendedName>
        <fullName evidence="8">Permease IIC component</fullName>
    </recommendedName>
</protein>
<dbReference type="OrthoDB" id="1641940at2"/>
<feature type="transmembrane region" description="Helical" evidence="9">
    <location>
        <begin position="402"/>
        <end position="421"/>
    </location>
</feature>
<evidence type="ECO:0000256" key="4">
    <source>
        <dbReference type="ARBA" id="ARBA00022597"/>
    </source>
</evidence>
<keyword evidence="7 8" id="KW-0472">Membrane</keyword>
<dbReference type="InterPro" id="IPR003352">
    <property type="entry name" value="PTS_EIIC"/>
</dbReference>
<evidence type="ECO:0000256" key="6">
    <source>
        <dbReference type="ARBA" id="ARBA00022989"/>
    </source>
</evidence>
<dbReference type="AlphaFoldDB" id="A0A3E2TJK6"/>
<keyword evidence="5 9" id="KW-0812">Transmembrane</keyword>
<comment type="caution">
    <text evidence="11">The sequence shown here is derived from an EMBL/GenBank/DDBJ whole genome shotgun (WGS) entry which is preliminary data.</text>
</comment>
<feature type="transmembrane region" description="Helical" evidence="9">
    <location>
        <begin position="364"/>
        <end position="382"/>
    </location>
</feature>
<feature type="transmembrane region" description="Helical" evidence="9">
    <location>
        <begin position="32"/>
        <end position="54"/>
    </location>
</feature>
<dbReference type="InterPro" id="IPR051088">
    <property type="entry name" value="PTS_Sugar-EIIC/EIIB"/>
</dbReference>
<keyword evidence="3 8" id="KW-1003">Cell membrane</keyword>
<dbReference type="RefSeq" id="WP_117521308.1">
    <property type="nucleotide sequence ID" value="NZ_JAGGLS010000003.1"/>
</dbReference>
<reference evidence="11 12" key="1">
    <citation type="submission" date="2018-08" db="EMBL/GenBank/DDBJ databases">
        <title>A genome reference for cultivated species of the human gut microbiota.</title>
        <authorList>
            <person name="Zou Y."/>
            <person name="Xue W."/>
            <person name="Luo G."/>
        </authorList>
    </citation>
    <scope>NUCLEOTIDE SEQUENCE [LARGE SCALE GENOMIC DNA]</scope>
    <source>
        <strain evidence="11 12">OF01-3</strain>
    </source>
</reference>
<evidence type="ECO:0000256" key="1">
    <source>
        <dbReference type="ARBA" id="ARBA00004651"/>
    </source>
</evidence>
<evidence type="ECO:0000256" key="3">
    <source>
        <dbReference type="ARBA" id="ARBA00022475"/>
    </source>
</evidence>
<dbReference type="GO" id="GO:0005886">
    <property type="term" value="C:plasma membrane"/>
    <property type="evidence" value="ECO:0007669"/>
    <property type="project" value="UniProtKB-SubCell"/>
</dbReference>
<proteinExistence type="predicted"/>
<feature type="transmembrane region" description="Helical" evidence="9">
    <location>
        <begin position="288"/>
        <end position="314"/>
    </location>
</feature>
<dbReference type="Proteomes" id="UP000261011">
    <property type="component" value="Unassembled WGS sequence"/>
</dbReference>
<dbReference type="InterPro" id="IPR004501">
    <property type="entry name" value="PTS_EIIC_3"/>
</dbReference>
<dbReference type="PROSITE" id="PS51105">
    <property type="entry name" value="PTS_EIIC_TYPE_3"/>
    <property type="match status" value="1"/>
</dbReference>
<dbReference type="PANTHER" id="PTHR33989:SF10">
    <property type="entry name" value="PERMEASE IIC COMPONENT"/>
    <property type="match status" value="1"/>
</dbReference>
<sequence>MTETDERSFQDKFTEAAMKFGAQIHLRSLRDAFAIMMPLFILAGLAVLINSVIFPRILSETAQETASYWAISIANATLNVSGLILCGLIGYTLSRNKGYKSPFTCVMVAIAALIVMMPQTLNVQGIEGNEFQAAGYLSYGNLGTTSMFAGIIIGLLSTELYLKLSSVEKLKVRIGGDVPPQVNETFNNMIPVMLTIVIFSIVSFLLNTLFATDLITLITTSIQEPLRKINTSLLGTVILYSLGNLLFTFGIHQTVIYGTILEPLLLVNMNENMAAAAAGQEIPHIINLSFVPTFGLIGGSGSTICLLIALFLVYRHNEQYMELGKLAVAPSIFNINEPVIFGFPIVFNLPMIIPFVLTPTIGIIIAYFATTLGFINKCSVLVPWTTPPLLNSFLATGGDFKAVIVQVIIIVIGVLLYIPFIRISERVTKKQAEAEEQKVSAI</sequence>
<feature type="transmembrane region" description="Helical" evidence="9">
    <location>
        <begin position="141"/>
        <end position="162"/>
    </location>
</feature>
<dbReference type="EMBL" id="QVEU01000003">
    <property type="protein sequence ID" value="RGB76384.1"/>
    <property type="molecule type" value="Genomic_DNA"/>
</dbReference>
<evidence type="ECO:0000256" key="7">
    <source>
        <dbReference type="ARBA" id="ARBA00023136"/>
    </source>
</evidence>
<dbReference type="PANTHER" id="PTHR33989">
    <property type="match status" value="1"/>
</dbReference>
<dbReference type="GO" id="GO:0009401">
    <property type="term" value="P:phosphoenolpyruvate-dependent sugar phosphotransferase system"/>
    <property type="evidence" value="ECO:0007669"/>
    <property type="project" value="InterPro"/>
</dbReference>
<comment type="subcellular location">
    <subcellularLocation>
        <location evidence="1">Cell membrane</location>
        <topology evidence="1">Multi-pass membrane protein</topology>
    </subcellularLocation>
</comment>
<evidence type="ECO:0000256" key="5">
    <source>
        <dbReference type="ARBA" id="ARBA00022692"/>
    </source>
</evidence>
<accession>A0A3E2TJK6</accession>
<dbReference type="InterPro" id="IPR004796">
    <property type="entry name" value="PTS_IIC_cello"/>
</dbReference>
<feature type="transmembrane region" description="Helical" evidence="9">
    <location>
        <begin position="238"/>
        <end position="267"/>
    </location>
</feature>
<dbReference type="NCBIfam" id="TIGR00410">
    <property type="entry name" value="lacE"/>
    <property type="match status" value="1"/>
</dbReference>
<evidence type="ECO:0000256" key="9">
    <source>
        <dbReference type="SAM" id="Phobius"/>
    </source>
</evidence>
<feature type="transmembrane region" description="Helical" evidence="9">
    <location>
        <begin position="103"/>
        <end position="121"/>
    </location>
</feature>
<comment type="function">
    <text evidence="8">The phosphoenolpyruvate-dependent sugar phosphotransferase system (PTS), a major carbohydrate active -transport system, catalyzes the phosphorylation of incoming sugar substrates concomitant with their translocation across the cell membrane.</text>
</comment>
<dbReference type="GO" id="GO:1901264">
    <property type="term" value="P:carbohydrate derivative transport"/>
    <property type="evidence" value="ECO:0007669"/>
    <property type="project" value="TreeGrafter"/>
</dbReference>
<evidence type="ECO:0000313" key="11">
    <source>
        <dbReference type="EMBL" id="RGB76384.1"/>
    </source>
</evidence>
<dbReference type="Pfam" id="PF02378">
    <property type="entry name" value="PTS_EIIC"/>
    <property type="match status" value="1"/>
</dbReference>
<organism evidence="11 12">
    <name type="scientific">Anaerococcus nagyae</name>
    <dbReference type="NCBI Taxonomy" id="1755241"/>
    <lineage>
        <taxon>Bacteria</taxon>
        <taxon>Bacillati</taxon>
        <taxon>Bacillota</taxon>
        <taxon>Tissierellia</taxon>
        <taxon>Tissierellales</taxon>
        <taxon>Peptoniphilaceae</taxon>
        <taxon>Anaerococcus</taxon>
    </lineage>
</organism>
<evidence type="ECO:0000259" key="10">
    <source>
        <dbReference type="PROSITE" id="PS51105"/>
    </source>
</evidence>
<gene>
    <name evidence="11" type="ORF">DXA39_04235</name>
</gene>
<keyword evidence="6 9" id="KW-1133">Transmembrane helix</keyword>
<dbReference type="GO" id="GO:0008982">
    <property type="term" value="F:protein-N(PI)-phosphohistidine-sugar phosphotransferase activity"/>
    <property type="evidence" value="ECO:0007669"/>
    <property type="project" value="UniProtKB-UniRule"/>
</dbReference>
<keyword evidence="4 8" id="KW-0762">Sugar transport</keyword>
<dbReference type="PIRSF" id="PIRSF006351">
    <property type="entry name" value="PTS_EIIC-Cellobiose"/>
    <property type="match status" value="1"/>
</dbReference>